<keyword evidence="2" id="KW-0689">Ribosomal protein</keyword>
<comment type="similarity">
    <text evidence="1">Belongs to the universal ribosomal protein uL13 family.</text>
</comment>
<dbReference type="STRING" id="1801797.A3G06_00985"/>
<sequence>MKTGMKKAENKEIKIIDASGGILGRIASQAAVHLMGKSRPAFERNKYSGLPVKIINASKLRITPRKLESIYHTRYSGQPGGLRVLRGTETAAKKGMKELVRLAIYRMLPKNKLKREMMKNLTIDN</sequence>
<dbReference type="GO" id="GO:1990904">
    <property type="term" value="C:ribonucleoprotein complex"/>
    <property type="evidence" value="ECO:0007669"/>
    <property type="project" value="UniProtKB-KW"/>
</dbReference>
<comment type="caution">
    <text evidence="5">The sequence shown here is derived from an EMBL/GenBank/DDBJ whole genome shotgun (WGS) entry which is preliminary data.</text>
</comment>
<dbReference type="GO" id="GO:0003729">
    <property type="term" value="F:mRNA binding"/>
    <property type="evidence" value="ECO:0007669"/>
    <property type="project" value="TreeGrafter"/>
</dbReference>
<dbReference type="AlphaFoldDB" id="A0A1F6Y969"/>
<dbReference type="GO" id="GO:0017148">
    <property type="term" value="P:negative regulation of translation"/>
    <property type="evidence" value="ECO:0007669"/>
    <property type="project" value="TreeGrafter"/>
</dbReference>
<dbReference type="EMBL" id="MFVV01000032">
    <property type="protein sequence ID" value="OGJ02907.1"/>
    <property type="molecule type" value="Genomic_DNA"/>
</dbReference>
<name>A0A1F6Y969_9BACT</name>
<dbReference type="PANTHER" id="PTHR11545">
    <property type="entry name" value="RIBOSOMAL PROTEIN L13"/>
    <property type="match status" value="1"/>
</dbReference>
<proteinExistence type="inferred from homology"/>
<evidence type="ECO:0000313" key="6">
    <source>
        <dbReference type="Proteomes" id="UP000176192"/>
    </source>
</evidence>
<dbReference type="InterPro" id="IPR005823">
    <property type="entry name" value="Ribosomal_uL13_bac-type"/>
</dbReference>
<dbReference type="Pfam" id="PF00572">
    <property type="entry name" value="Ribosomal_L13"/>
    <property type="match status" value="1"/>
</dbReference>
<evidence type="ECO:0000256" key="2">
    <source>
        <dbReference type="ARBA" id="ARBA00022980"/>
    </source>
</evidence>
<evidence type="ECO:0000256" key="1">
    <source>
        <dbReference type="ARBA" id="ARBA00006227"/>
    </source>
</evidence>
<dbReference type="GO" id="GO:0003735">
    <property type="term" value="F:structural constituent of ribosome"/>
    <property type="evidence" value="ECO:0007669"/>
    <property type="project" value="InterPro"/>
</dbReference>
<dbReference type="PIRSF" id="PIRSF002181">
    <property type="entry name" value="Ribosomal_L13"/>
    <property type="match status" value="1"/>
</dbReference>
<protein>
    <recommendedName>
        <fullName evidence="4">50S ribosomal protein L13</fullName>
    </recommendedName>
</protein>
<dbReference type="SUPFAM" id="SSF52161">
    <property type="entry name" value="Ribosomal protein L13"/>
    <property type="match status" value="1"/>
</dbReference>
<keyword evidence="3" id="KW-0687">Ribonucleoprotein</keyword>
<dbReference type="InterPro" id="IPR036899">
    <property type="entry name" value="Ribosomal_uL13_sf"/>
</dbReference>
<dbReference type="InterPro" id="IPR005822">
    <property type="entry name" value="Ribosomal_uL13"/>
</dbReference>
<reference evidence="5 6" key="1">
    <citation type="journal article" date="2016" name="Nat. Commun.">
        <title>Thousands of microbial genomes shed light on interconnected biogeochemical processes in an aquifer system.</title>
        <authorList>
            <person name="Anantharaman K."/>
            <person name="Brown C.T."/>
            <person name="Hug L.A."/>
            <person name="Sharon I."/>
            <person name="Castelle C.J."/>
            <person name="Probst A.J."/>
            <person name="Thomas B.C."/>
            <person name="Singh A."/>
            <person name="Wilkins M.J."/>
            <person name="Karaoz U."/>
            <person name="Brodie E.L."/>
            <person name="Williams K.H."/>
            <person name="Hubbard S.S."/>
            <person name="Banfield J.F."/>
        </authorList>
    </citation>
    <scope>NUCLEOTIDE SEQUENCE [LARGE SCALE GENOMIC DNA]</scope>
</reference>
<dbReference type="GO" id="GO:0006412">
    <property type="term" value="P:translation"/>
    <property type="evidence" value="ECO:0007669"/>
    <property type="project" value="InterPro"/>
</dbReference>
<evidence type="ECO:0000256" key="4">
    <source>
        <dbReference type="ARBA" id="ARBA00035499"/>
    </source>
</evidence>
<accession>A0A1F6Y969</accession>
<dbReference type="GO" id="GO:0005840">
    <property type="term" value="C:ribosome"/>
    <property type="evidence" value="ECO:0007669"/>
    <property type="project" value="UniProtKB-KW"/>
</dbReference>
<organism evidence="5 6">
    <name type="scientific">Candidatus Nomurabacteria bacterium RIFCSPLOWO2_12_FULL_46_14</name>
    <dbReference type="NCBI Taxonomy" id="1801797"/>
    <lineage>
        <taxon>Bacteria</taxon>
        <taxon>Candidatus Nomuraibacteriota</taxon>
    </lineage>
</organism>
<dbReference type="Proteomes" id="UP000176192">
    <property type="component" value="Unassembled WGS sequence"/>
</dbReference>
<dbReference type="CDD" id="cd00392">
    <property type="entry name" value="Ribosomal_L13"/>
    <property type="match status" value="1"/>
</dbReference>
<dbReference type="PANTHER" id="PTHR11545:SF2">
    <property type="entry name" value="LARGE RIBOSOMAL SUBUNIT PROTEIN UL13M"/>
    <property type="match status" value="1"/>
</dbReference>
<evidence type="ECO:0000313" key="5">
    <source>
        <dbReference type="EMBL" id="OGJ02907.1"/>
    </source>
</evidence>
<dbReference type="Gene3D" id="3.90.1180.10">
    <property type="entry name" value="Ribosomal protein L13"/>
    <property type="match status" value="1"/>
</dbReference>
<gene>
    <name evidence="5" type="ORF">A3G06_00985</name>
</gene>
<evidence type="ECO:0000256" key="3">
    <source>
        <dbReference type="ARBA" id="ARBA00023274"/>
    </source>
</evidence>